<dbReference type="AlphaFoldDB" id="A0A1F6Y8G7"/>
<accession>A0A1F6Y8G7</accession>
<dbReference type="EMBL" id="MFVV01000037">
    <property type="protein sequence ID" value="OGJ02663.1"/>
    <property type="molecule type" value="Genomic_DNA"/>
</dbReference>
<evidence type="ECO:0000313" key="2">
    <source>
        <dbReference type="Proteomes" id="UP000176192"/>
    </source>
</evidence>
<evidence type="ECO:0000313" key="1">
    <source>
        <dbReference type="EMBL" id="OGJ02663.1"/>
    </source>
</evidence>
<gene>
    <name evidence="1" type="ORF">A3G06_01165</name>
</gene>
<reference evidence="1 2" key="1">
    <citation type="journal article" date="2016" name="Nat. Commun.">
        <title>Thousands of microbial genomes shed light on interconnected biogeochemical processes in an aquifer system.</title>
        <authorList>
            <person name="Anantharaman K."/>
            <person name="Brown C.T."/>
            <person name="Hug L.A."/>
            <person name="Sharon I."/>
            <person name="Castelle C.J."/>
            <person name="Probst A.J."/>
            <person name="Thomas B.C."/>
            <person name="Singh A."/>
            <person name="Wilkins M.J."/>
            <person name="Karaoz U."/>
            <person name="Brodie E.L."/>
            <person name="Williams K.H."/>
            <person name="Hubbard S.S."/>
            <person name="Banfield J.F."/>
        </authorList>
    </citation>
    <scope>NUCLEOTIDE SEQUENCE [LARGE SCALE GENOMIC DNA]</scope>
</reference>
<sequence>MVKTESKICQNCKKDFVIELEDFNFYEKIKVPPPTFCPECRIVRRFIWRNERTLYHNKCAFSGKPIITMFAPETNLVVYDRDIWWGDKWDPLAYGQDYDFPKPFFEQFSELLHRVPLMNLGNSNCVNSDYGNHNEGCRNCYLTFAAYSNENVSYSTGVFESKDSIDLYKVGKSEQCYEDVLCNALFNTHFSYDSDECIDSYFLTSCLNLQNCLGCMNLRHKKHCIFNKQYTKEEYDKERAKYDFGSYEVLERFKKEYKNFIKNQFRRFAFIYKSKDVTGDNVMFSKNSKMVFDIFSEAENSKYIIHGAAGIKECYDGYGIGAKAEEGYEIFDTGIQGYRQMFSIINHTCQEAQYTYMCFSAGYLFGCIGIRNQEYVILNKRYTKEEYKKLLPKIIEHMNTMPYVDKQSRIYKYGEFFPSEISPFAYNETIANEYYPKTETEALQAGFRWKEVTQRSYAIEVNSKDLPDHIKDTNESIVGKVIGCLHGEKCNEQCTLAFKITDMELKFHKKLNIALPRLCPNCRHYQRLKKRNPFKLWHRQCMCGRAGSPQATANHGHEGVCPNEFETSYAPDRPEIVYCEKCYQQEVY</sequence>
<dbReference type="STRING" id="1801797.A3G06_01165"/>
<protein>
    <submittedName>
        <fullName evidence="1">Uncharacterized protein</fullName>
    </submittedName>
</protein>
<proteinExistence type="predicted"/>
<dbReference type="Proteomes" id="UP000176192">
    <property type="component" value="Unassembled WGS sequence"/>
</dbReference>
<comment type="caution">
    <text evidence="1">The sequence shown here is derived from an EMBL/GenBank/DDBJ whole genome shotgun (WGS) entry which is preliminary data.</text>
</comment>
<organism evidence="1 2">
    <name type="scientific">Candidatus Nomurabacteria bacterium RIFCSPLOWO2_12_FULL_46_14</name>
    <dbReference type="NCBI Taxonomy" id="1801797"/>
    <lineage>
        <taxon>Bacteria</taxon>
        <taxon>Candidatus Nomuraibacteriota</taxon>
    </lineage>
</organism>
<name>A0A1F6Y8G7_9BACT</name>